<dbReference type="OrthoDB" id="6719928at2759"/>
<proteinExistence type="predicted"/>
<keyword evidence="1" id="KW-0539">Nucleus</keyword>
<dbReference type="GO" id="GO:0003677">
    <property type="term" value="F:DNA binding"/>
    <property type="evidence" value="ECO:0007669"/>
    <property type="project" value="InterPro"/>
</dbReference>
<keyword evidence="5" id="KW-1185">Reference proteome</keyword>
<dbReference type="Pfam" id="PF10545">
    <property type="entry name" value="MADF_DNA_bdg"/>
    <property type="match status" value="1"/>
</dbReference>
<organism evidence="4 5">
    <name type="scientific">Ceutorhynchus assimilis</name>
    <name type="common">cabbage seed weevil</name>
    <dbReference type="NCBI Taxonomy" id="467358"/>
    <lineage>
        <taxon>Eukaryota</taxon>
        <taxon>Metazoa</taxon>
        <taxon>Ecdysozoa</taxon>
        <taxon>Arthropoda</taxon>
        <taxon>Hexapoda</taxon>
        <taxon>Insecta</taxon>
        <taxon>Pterygota</taxon>
        <taxon>Neoptera</taxon>
        <taxon>Endopterygota</taxon>
        <taxon>Coleoptera</taxon>
        <taxon>Polyphaga</taxon>
        <taxon>Cucujiformia</taxon>
        <taxon>Curculionidae</taxon>
        <taxon>Ceutorhynchinae</taxon>
        <taxon>Ceutorhynchus</taxon>
    </lineage>
</organism>
<feature type="region of interest" description="Disordered" evidence="2">
    <location>
        <begin position="209"/>
        <end position="237"/>
    </location>
</feature>
<evidence type="ECO:0000259" key="3">
    <source>
        <dbReference type="PROSITE" id="PS51031"/>
    </source>
</evidence>
<feature type="region of interest" description="Disordered" evidence="2">
    <location>
        <begin position="324"/>
        <end position="343"/>
    </location>
</feature>
<dbReference type="EMBL" id="OU892283">
    <property type="protein sequence ID" value="CAG9771455.1"/>
    <property type="molecule type" value="Genomic_DNA"/>
</dbReference>
<accession>A0A9N9MVN8</accession>
<dbReference type="InterPro" id="IPR006578">
    <property type="entry name" value="MADF-dom"/>
</dbReference>
<dbReference type="GO" id="GO:0005634">
    <property type="term" value="C:nucleus"/>
    <property type="evidence" value="ECO:0007669"/>
    <property type="project" value="UniProtKB-SubCell"/>
</dbReference>
<evidence type="ECO:0000256" key="2">
    <source>
        <dbReference type="SAM" id="MobiDB-lite"/>
    </source>
</evidence>
<dbReference type="AlphaFoldDB" id="A0A9N9MVN8"/>
<name>A0A9N9MVN8_9CUCU</name>
<evidence type="ECO:0000313" key="4">
    <source>
        <dbReference type="EMBL" id="CAG9771455.1"/>
    </source>
</evidence>
<evidence type="ECO:0000313" key="5">
    <source>
        <dbReference type="Proteomes" id="UP001152799"/>
    </source>
</evidence>
<dbReference type="Proteomes" id="UP001152799">
    <property type="component" value="Chromosome 7"/>
</dbReference>
<protein>
    <recommendedName>
        <fullName evidence="3">BESS domain-containing protein</fullName>
    </recommendedName>
</protein>
<dbReference type="InterPro" id="IPR004210">
    <property type="entry name" value="BESS_motif"/>
</dbReference>
<evidence type="ECO:0000256" key="1">
    <source>
        <dbReference type="PROSITE-ProRule" id="PRU00371"/>
    </source>
</evidence>
<gene>
    <name evidence="4" type="ORF">CEUTPL_LOCUS11887</name>
</gene>
<feature type="domain" description="BESS" evidence="3">
    <location>
        <begin position="165"/>
        <end position="204"/>
    </location>
</feature>
<comment type="subcellular location">
    <subcellularLocation>
        <location evidence="1">Nucleus</location>
    </subcellularLocation>
</comment>
<dbReference type="PROSITE" id="PS51031">
    <property type="entry name" value="BESS"/>
    <property type="match status" value="1"/>
</dbReference>
<sequence length="343" mass="39425">MASFGASQLKTLLTCGWALTENKQHIIDSTSHVFSDYKKRWTALRDNFRKCLKARKTTSGQANIPTKKWKYEDIMSFMIPFYAERTQKSNLEESEVQEQPREQRLNISDDEVDADITNDNDNAMNDFRRPPPPTIILFIHKSTPMAKVLTNYFEEKQASTVSKQRDHLQKFFDAMQETVRTFSPRLQIEIKSKISNMVSEYELKDLMSKELPNMPPNGVRHSSTRSESAGSPLLSPGSETYPIQWQVQMSDPPYSSSNQSPSSRSPIVIEVSENCNSFQMQDQSSSRNENYTIQWQDQTNVPGLNSIAAPGLYFANSRFPSRFTQEKEKANNSDINRKNYQEL</sequence>
<reference evidence="4" key="1">
    <citation type="submission" date="2022-01" db="EMBL/GenBank/DDBJ databases">
        <authorList>
            <person name="King R."/>
        </authorList>
    </citation>
    <scope>NUCLEOTIDE SEQUENCE</scope>
</reference>